<evidence type="ECO:0000313" key="2">
    <source>
        <dbReference type="Proteomes" id="UP000002257"/>
    </source>
</evidence>
<protein>
    <recommendedName>
        <fullName evidence="3">Uracil-DNA glycosylase-like domain-containing protein</fullName>
    </recommendedName>
</protein>
<dbReference type="HOGENOM" id="CLU_094873_0_0_5"/>
<accession>B8ER72</accession>
<dbReference type="eggNOG" id="ENOG502ZCGB">
    <property type="taxonomic scope" value="Bacteria"/>
</dbReference>
<dbReference type="AlphaFoldDB" id="B8ER72"/>
<dbReference type="KEGG" id="msl:Msil_1288"/>
<evidence type="ECO:0000313" key="1">
    <source>
        <dbReference type="EMBL" id="ACK50256.1"/>
    </source>
</evidence>
<organism evidence="1 2">
    <name type="scientific">Methylocella silvestris (strain DSM 15510 / CIP 108128 / LMG 27833 / NCIMB 13906 / BL2)</name>
    <dbReference type="NCBI Taxonomy" id="395965"/>
    <lineage>
        <taxon>Bacteria</taxon>
        <taxon>Pseudomonadati</taxon>
        <taxon>Pseudomonadota</taxon>
        <taxon>Alphaproteobacteria</taxon>
        <taxon>Hyphomicrobiales</taxon>
        <taxon>Beijerinckiaceae</taxon>
        <taxon>Methylocella</taxon>
    </lineage>
</organism>
<reference evidence="1 2" key="1">
    <citation type="journal article" date="2010" name="J. Bacteriol.">
        <title>Complete genome sequence of the aerobic facultative methanotroph Methylocella silvestris BL2.</title>
        <authorList>
            <person name="Chen Y."/>
            <person name="Crombie A."/>
            <person name="Rahman M.T."/>
            <person name="Dedysh S.N."/>
            <person name="Liesack W."/>
            <person name="Stott M.B."/>
            <person name="Alam M."/>
            <person name="Theisen A.R."/>
            <person name="Murrell J.C."/>
            <person name="Dunfield P.F."/>
        </authorList>
    </citation>
    <scope>NUCLEOTIDE SEQUENCE [LARGE SCALE GENOMIC DNA]</scope>
    <source>
        <strain evidence="2">DSM 15510 / CIP 108128 / LMG 27833 / NCIMB 13906 / BL2</strain>
    </source>
</reference>
<proteinExistence type="predicted"/>
<gene>
    <name evidence="1" type="ordered locus">Msil_1288</name>
</gene>
<dbReference type="EMBL" id="CP001280">
    <property type="protein sequence ID" value="ACK50256.1"/>
    <property type="molecule type" value="Genomic_DNA"/>
</dbReference>
<dbReference type="Proteomes" id="UP000002257">
    <property type="component" value="Chromosome"/>
</dbReference>
<keyword evidence="2" id="KW-1185">Reference proteome</keyword>
<evidence type="ECO:0008006" key="3">
    <source>
        <dbReference type="Google" id="ProtNLM"/>
    </source>
</evidence>
<name>B8ER72_METSB</name>
<sequence>MKTTLIENYAQILCAPQAPTVRDPHLLMDAKDGVNIYYAPFEYINPSARIVLVGITPGPTQMVNANNEARRALLAGQSTAEAIRAAKNVGAFSGEPLRSNLIKQLNHWGFHTWLGLPDSADLFATARHLVQTTSLLRYPVFVNDDDYRGIPDMTKHPLLRKLLLENFVAEVEELQDAVFVGLGPSVQKVLSNLIQQRVLKPERVIGGMLHPSGNCTYRINYLISERMAPVPHATNPVPYDHGRRAFRERFLLTCSP</sequence>